<keyword evidence="2" id="KW-1185">Reference proteome</keyword>
<dbReference type="Proteomes" id="UP001206924">
    <property type="component" value="Unassembled WGS sequence"/>
</dbReference>
<dbReference type="RefSeq" id="WP_255864784.1">
    <property type="nucleotide sequence ID" value="NZ_CP104263.1"/>
</dbReference>
<evidence type="ECO:0000313" key="1">
    <source>
        <dbReference type="EMBL" id="MCQ1948911.1"/>
    </source>
</evidence>
<dbReference type="EMBL" id="JANFLP010000001">
    <property type="protein sequence ID" value="MCQ1948911.1"/>
    <property type="molecule type" value="Genomic_DNA"/>
</dbReference>
<organism evidence="1 2">
    <name type="scientific">Arthrobacter jinronghuae</name>
    <dbReference type="NCBI Taxonomy" id="2964609"/>
    <lineage>
        <taxon>Bacteria</taxon>
        <taxon>Bacillati</taxon>
        <taxon>Actinomycetota</taxon>
        <taxon>Actinomycetes</taxon>
        <taxon>Micrococcales</taxon>
        <taxon>Micrococcaceae</taxon>
        <taxon>Arthrobacter</taxon>
    </lineage>
</organism>
<accession>A0ABT1NQW0</accession>
<gene>
    <name evidence="1" type="ORF">NNX28_03080</name>
</gene>
<name>A0ABT1NQW0_9MICC</name>
<dbReference type="Pfam" id="PF20117">
    <property type="entry name" value="DUF6507"/>
    <property type="match status" value="1"/>
</dbReference>
<reference evidence="1 2" key="1">
    <citation type="submission" date="2022-07" db="EMBL/GenBank/DDBJ databases">
        <title>Novel species in genus Arthrobacter.</title>
        <authorList>
            <person name="Liu Y."/>
        </authorList>
    </citation>
    <scope>NUCLEOTIDE SEQUENCE [LARGE SCALE GENOMIC DNA]</scope>
    <source>
        <strain evidence="2">zg-Y859</strain>
    </source>
</reference>
<comment type="caution">
    <text evidence="1">The sequence shown here is derived from an EMBL/GenBank/DDBJ whole genome shotgun (WGS) entry which is preliminary data.</text>
</comment>
<evidence type="ECO:0000313" key="2">
    <source>
        <dbReference type="Proteomes" id="UP001206924"/>
    </source>
</evidence>
<evidence type="ECO:0008006" key="3">
    <source>
        <dbReference type="Google" id="ProtNLM"/>
    </source>
</evidence>
<dbReference type="InterPro" id="IPR045436">
    <property type="entry name" value="DUF6507"/>
</dbReference>
<sequence length="120" mass="12845">MSYDIDVPSLQAILMAVATEGTALHDAVNAAKTGGDDTAGQFGTATEVAEAFTSFWTPRADVGQRISSLVFRKAETVAVATQAFLVGDDEMHYNAHSIMTRVDTGYVPPLFRPQPLTPLD</sequence>
<protein>
    <recommendedName>
        <fullName evidence="3">Head-to-tail adaptor</fullName>
    </recommendedName>
</protein>
<proteinExistence type="predicted"/>